<keyword evidence="1" id="KW-0614">Plasmid</keyword>
<geneLocation type="plasmid" evidence="1">
    <name>pC6.5c</name>
</geneLocation>
<sequence length="45" mass="4761">MVPRAGVRSLFEFSEISGDCPFVDVRGATSAFGSRAQTAKNILAT</sequence>
<evidence type="ECO:0000313" key="1">
    <source>
        <dbReference type="EMBL" id="QCL10437.1"/>
    </source>
</evidence>
<name>A0A7S4ZSY5_RHIRH</name>
<dbReference type="AlphaFoldDB" id="A0A7S4ZSY5"/>
<accession>A0A7S4ZSY5</accession>
<organism evidence="1">
    <name type="scientific">Rhizobium rhizogenes</name>
    <name type="common">Agrobacterium rhizogenes</name>
    <dbReference type="NCBI Taxonomy" id="359"/>
    <lineage>
        <taxon>Bacteria</taxon>
        <taxon>Pseudomonadati</taxon>
        <taxon>Pseudomonadota</taxon>
        <taxon>Alphaproteobacteria</taxon>
        <taxon>Hyphomicrobiales</taxon>
        <taxon>Rhizobiaceae</taxon>
        <taxon>Rhizobium/Agrobacterium group</taxon>
        <taxon>Rhizobium</taxon>
    </lineage>
</organism>
<gene>
    <name evidence="1" type="ORF">pC6.5c_544</name>
</gene>
<protein>
    <submittedName>
        <fullName evidence="1">Uncharacterized protein</fullName>
    </submittedName>
</protein>
<reference evidence="1" key="1">
    <citation type="submission" date="2018-12" db="EMBL/GenBank/DDBJ databases">
        <title>Three Rhizobium rhizogenes strains isolated from the same crown gall tumor carry diverse plasmids.</title>
        <authorList>
            <person name="Pulawska J."/>
            <person name="Kuzmanovic N."/>
        </authorList>
    </citation>
    <scope>NUCLEOTIDE SEQUENCE</scope>
    <source>
        <strain evidence="1">C6.5</strain>
        <plasmid evidence="1">pC6.5c</plasmid>
    </source>
</reference>
<dbReference type="EMBL" id="MK318988">
    <property type="protein sequence ID" value="QCL10437.1"/>
    <property type="molecule type" value="Genomic_DNA"/>
</dbReference>
<proteinExistence type="predicted"/>